<dbReference type="Pfam" id="PF00443">
    <property type="entry name" value="UCH"/>
    <property type="match status" value="1"/>
</dbReference>
<dbReference type="PROSITE" id="PS50235">
    <property type="entry name" value="USP_3"/>
    <property type="match status" value="1"/>
</dbReference>
<feature type="compositionally biased region" description="Basic residues" evidence="4">
    <location>
        <begin position="1148"/>
        <end position="1159"/>
    </location>
</feature>
<dbReference type="InterPro" id="IPR001394">
    <property type="entry name" value="Peptidase_C19_UCH"/>
</dbReference>
<dbReference type="CDD" id="cd02257">
    <property type="entry name" value="Peptidase_C19"/>
    <property type="match status" value="1"/>
</dbReference>
<reference evidence="6 7" key="1">
    <citation type="journal article" date="2024" name="Nat. Commun.">
        <title>Phylogenomics reveals the evolutionary origins of lichenization in chlorophyte algae.</title>
        <authorList>
            <person name="Puginier C."/>
            <person name="Libourel C."/>
            <person name="Otte J."/>
            <person name="Skaloud P."/>
            <person name="Haon M."/>
            <person name="Grisel S."/>
            <person name="Petersen M."/>
            <person name="Berrin J.G."/>
            <person name="Delaux P.M."/>
            <person name="Dal Grande F."/>
            <person name="Keller J."/>
        </authorList>
    </citation>
    <scope>NUCLEOTIDE SEQUENCE [LARGE SCALE GENOMIC DNA]</scope>
    <source>
        <strain evidence="6 7">SAG 2043</strain>
    </source>
</reference>
<dbReference type="Gene3D" id="4.10.60.10">
    <property type="entry name" value="Zinc finger, CCHC-type"/>
    <property type="match status" value="1"/>
</dbReference>
<dbReference type="GO" id="GO:0004843">
    <property type="term" value="F:cysteine-type deubiquitinase activity"/>
    <property type="evidence" value="ECO:0007669"/>
    <property type="project" value="InterPro"/>
</dbReference>
<keyword evidence="1" id="KW-0833">Ubl conjugation pathway</keyword>
<dbReference type="InterPro" id="IPR052398">
    <property type="entry name" value="Ubiquitin_hydrolase_53/54"/>
</dbReference>
<feature type="region of interest" description="Disordered" evidence="4">
    <location>
        <begin position="1773"/>
        <end position="1796"/>
    </location>
</feature>
<protein>
    <recommendedName>
        <fullName evidence="5">USP domain-containing protein</fullName>
    </recommendedName>
</protein>
<feature type="region of interest" description="Disordered" evidence="4">
    <location>
        <begin position="1476"/>
        <end position="1740"/>
    </location>
</feature>
<feature type="region of interest" description="Disordered" evidence="4">
    <location>
        <begin position="105"/>
        <end position="133"/>
    </location>
</feature>
<dbReference type="PROSITE" id="PS50330">
    <property type="entry name" value="UIM"/>
    <property type="match status" value="1"/>
</dbReference>
<evidence type="ECO:0000313" key="6">
    <source>
        <dbReference type="EMBL" id="KAK9809100.1"/>
    </source>
</evidence>
<dbReference type="PANTHER" id="PTHR22975">
    <property type="entry name" value="UBIQUITIN SPECIFIC PROTEINASE"/>
    <property type="match status" value="1"/>
</dbReference>
<feature type="region of interest" description="Disordered" evidence="4">
    <location>
        <begin position="1131"/>
        <end position="1212"/>
    </location>
</feature>
<dbReference type="PANTHER" id="PTHR22975:SF9">
    <property type="entry name" value="ECHINUS SPLICE FORM 3"/>
    <property type="match status" value="1"/>
</dbReference>
<comment type="caution">
    <text evidence="6">The sequence shown here is derived from an EMBL/GenBank/DDBJ whole genome shotgun (WGS) entry which is preliminary data.</text>
</comment>
<dbReference type="GO" id="GO:0003676">
    <property type="term" value="F:nucleic acid binding"/>
    <property type="evidence" value="ECO:0007669"/>
    <property type="project" value="InterPro"/>
</dbReference>
<evidence type="ECO:0000313" key="7">
    <source>
        <dbReference type="Proteomes" id="UP001489004"/>
    </source>
</evidence>
<dbReference type="SMART" id="SM00343">
    <property type="entry name" value="ZnF_C2HC"/>
    <property type="match status" value="2"/>
</dbReference>
<evidence type="ECO:0000256" key="3">
    <source>
        <dbReference type="SAM" id="Coils"/>
    </source>
</evidence>
<feature type="domain" description="USP" evidence="5">
    <location>
        <begin position="1803"/>
        <end position="2120"/>
    </location>
</feature>
<feature type="compositionally biased region" description="Low complexity" evidence="4">
    <location>
        <begin position="1553"/>
        <end position="1582"/>
    </location>
</feature>
<evidence type="ECO:0000256" key="4">
    <source>
        <dbReference type="SAM" id="MobiDB-lite"/>
    </source>
</evidence>
<organism evidence="6 7">
    <name type="scientific">[Myrmecia] bisecta</name>
    <dbReference type="NCBI Taxonomy" id="41462"/>
    <lineage>
        <taxon>Eukaryota</taxon>
        <taxon>Viridiplantae</taxon>
        <taxon>Chlorophyta</taxon>
        <taxon>core chlorophytes</taxon>
        <taxon>Trebouxiophyceae</taxon>
        <taxon>Trebouxiales</taxon>
        <taxon>Trebouxiaceae</taxon>
        <taxon>Myrmecia</taxon>
    </lineage>
</organism>
<feature type="compositionally biased region" description="Basic and acidic residues" evidence="4">
    <location>
        <begin position="578"/>
        <end position="594"/>
    </location>
</feature>
<feature type="compositionally biased region" description="Pro residues" evidence="4">
    <location>
        <begin position="1640"/>
        <end position="1649"/>
    </location>
</feature>
<proteinExistence type="predicted"/>
<sequence>MESEFGVDSAFEKINPLVFPRGASSLKDRPHLDAAVVACQQGALQHRSLACAVFYAKLARGHEGQLAAPLLSKALLQKAIQKFNNAPKQLKVLTGEEIEAELQEQARMREGERHRGPRSQSDKSRQDQQERNEAARLQVVVKKAEQKLKEHAKTWAELGTKVSAFLPAKLAEAGPEGSPAQMEALLALCPVSKEELLNAMRSHLALQAAKMRGTPDEGVYACLEKRLLPIILQTKGWESWVYTDASGCAQYFSSGDALLKHWAAVVDWGSDDFGVTSTELWQAYFDGIGVWHHPLPPALPSTTSGAPSAVLTAEESRAAGETLLLEPFLTGLEARALLLQARKHEGPTKYMPLGVPPGVRSHAADILTRWLGPLQHNSEREEMQLGDPFLQHWRQLDRARRQIMTQLARRLEEQAGRTVPEVMTVHFDNEEKSAALASHDASHGELILWLARELAAGNALIVNQLLIAIENATQLRQPDLMFADALESVDDVAAADAIDTPPVDSVTVVDLLRRQRFASCEAGTQVILKWHGGPDPTTEEMTLLQEQASQLSAMRSSGESSVAKAAEQDLDTFADCEDHLPADADAPRTPDRKTTPRTALSTPGEALSRASSSGDHPGEVHGSSSVLGLPMQSVSKPGISPCTDSSPLLKEVLLGDIQLALRFLQDSRMLTECFMRSVGLFMRQHLPAADSADVHLGSLWKLPTERLHEVHQAVAAELAIHGQQLKVVQDAFTFIAGKMKLFEQPGTIRIHEDESTSEAAVCAGGAVGASEGPPPDAAALTQEEAAESSVQMPESALTAARLQHLLKHMLSLEEAVVPPEGEPPAEAAARQQLHKAGELLRQVVHCRPQAKQFQGAVQEACELFSALLSEEEVLRGEAGGGQALRDWVSLAKRAWEVRTGVYKVYHTAVKQEAERGIQRAEHEGQQESRELVRKLKELEQQLKHLQRIGKGSSDEARHIFVQSQQVKMGIVHLTSMLERETDSQQRKVQAVRDIEADEFILTEDEKKARDTISEAYMWLFSGMEDRQAMEDMGLVSSVRRALHLVLGTTNRMLQKVWGLHVDLTRQMGIYYTLATEIMRMAVNASAVNALDEFLPYYNYALVEKLAKMADVYLEKRQAALADAFLEEVSTSEAASKTGAKGANAAQKKAGKSKAKKKGRAPQVQDKWRDDDEDAVEGQAASESGEPTASEAAASAGANGHAEPHEGGSTSAQPLTDEQLRAKLMNGSLSHLDFQPDFSDLALGEHADLDAYLASLTPNQLKKWKKKKSQRQQELLLEFKQAHAHLVPPASLPDQEGNQEGDQASGDAFVASASTPQPDVSADDGSDWQSVQKLRTRGGSRAARPEAAMQDEDKEGGWEQPRSGRAAKGPSAGPRPDAGLSYREQIGPIFQGQCSYCSQFGHRERSCAKRRTDRDAGKPEAFAVPHHDGECNYCKKWGHTERYCPSHPDVLPCRYCQAAEPDRANGERPFSATLPHDKAQAQARPATDDASPWQTVNQPAQPAADHAQSQANGVPGSAAASRPRPSQRPSPAGVAVQHEAGSAEAGSGPDDAQSAEQRLMQQQQQQLEYYAQQRLKAQQAQQAGWQTPGETRAHSTAAAQDSWAGSGPGTPTSYATGYPASQAPPHIPQSPQRYAPQSYHPSPPAPPPVWGAPSTNGPNPPAYGQASPSRESAARQYASPYSPQPLQPAAAGEAATDFDDLLGNLLGGPQAATPALHPPAQPEGWEDHDYPALGAPPAASWASRVVTKEAADGDQEALMEDDEALQQAIQASLAESSRTRPVPVDSPTAPQPQSQALVPGVATPGLQNATGEYNCFLNVIIQCLWHCSDFRDRLMQWDPQLAQGNDVVAALVDLFHAFAEEAAERREPANLKEHQVVAPTALREALSALPSQNFRMGEMNDASEVLLALYGSLELVKDAAGRALGLDLVNRSFGLEVSESVHCPDCSLETHKTSYTQYFYNVSATALRLVKTFSVDETFGMILRQIEGNHQKTCDTDRGGCGNKLSVRHFLNSVPLIFTLQLAWESQQEEGQDILDTLNGVEEEVDISAVYLGLTEPHIFKLRSMVCYYGAHYHAFVFSAEAGKWLMFDDATINAVGSWRDVVSKCFAGRIQPSVLFYTSSSQETK</sequence>
<feature type="region of interest" description="Disordered" evidence="4">
    <location>
        <begin position="1308"/>
        <end position="1379"/>
    </location>
</feature>
<feature type="compositionally biased region" description="Low complexity" evidence="4">
    <location>
        <begin position="1516"/>
        <end position="1531"/>
    </location>
</feature>
<dbReference type="EMBL" id="JALJOR010000011">
    <property type="protein sequence ID" value="KAK9809100.1"/>
    <property type="molecule type" value="Genomic_DNA"/>
</dbReference>
<evidence type="ECO:0000259" key="5">
    <source>
        <dbReference type="PROSITE" id="PS50235"/>
    </source>
</evidence>
<feature type="region of interest" description="Disordered" evidence="4">
    <location>
        <begin position="578"/>
        <end position="640"/>
    </location>
</feature>
<dbReference type="GO" id="GO:0016579">
    <property type="term" value="P:protein deubiquitination"/>
    <property type="evidence" value="ECO:0007669"/>
    <property type="project" value="InterPro"/>
</dbReference>
<keyword evidence="2" id="KW-0378">Hydrolase</keyword>
<dbReference type="InterPro" id="IPR001878">
    <property type="entry name" value="Znf_CCHC"/>
</dbReference>
<feature type="compositionally biased region" description="Low complexity" evidence="4">
    <location>
        <begin position="1179"/>
        <end position="1200"/>
    </location>
</feature>
<keyword evidence="7" id="KW-1185">Reference proteome</keyword>
<dbReference type="Gene3D" id="3.90.70.10">
    <property type="entry name" value="Cysteine proteinases"/>
    <property type="match status" value="1"/>
</dbReference>
<evidence type="ECO:0000256" key="1">
    <source>
        <dbReference type="ARBA" id="ARBA00022786"/>
    </source>
</evidence>
<accession>A0AAW1PH06</accession>
<evidence type="ECO:0000256" key="2">
    <source>
        <dbReference type="ARBA" id="ARBA00022801"/>
    </source>
</evidence>
<dbReference type="Proteomes" id="UP001489004">
    <property type="component" value="Unassembled WGS sequence"/>
</dbReference>
<name>A0AAW1PH06_9CHLO</name>
<feature type="coiled-coil region" evidence="3">
    <location>
        <begin position="910"/>
        <end position="955"/>
    </location>
</feature>
<gene>
    <name evidence="6" type="ORF">WJX72_009369</name>
</gene>
<keyword evidence="3" id="KW-0175">Coiled coil</keyword>
<dbReference type="InterPro" id="IPR003903">
    <property type="entry name" value="UIM_dom"/>
</dbReference>
<dbReference type="InterPro" id="IPR038765">
    <property type="entry name" value="Papain-like_cys_pep_sf"/>
</dbReference>
<dbReference type="SUPFAM" id="SSF54001">
    <property type="entry name" value="Cysteine proteinases"/>
    <property type="match status" value="1"/>
</dbReference>
<dbReference type="InterPro" id="IPR028889">
    <property type="entry name" value="USP"/>
</dbReference>
<dbReference type="GO" id="GO:0008270">
    <property type="term" value="F:zinc ion binding"/>
    <property type="evidence" value="ECO:0007669"/>
    <property type="project" value="InterPro"/>
</dbReference>
<feature type="compositionally biased region" description="Low complexity" evidence="4">
    <location>
        <begin position="1136"/>
        <end position="1147"/>
    </location>
</feature>